<evidence type="ECO:0000256" key="1">
    <source>
        <dbReference type="ARBA" id="ARBA00004305"/>
    </source>
</evidence>
<accession>A0AAW0UXK8</accession>
<keyword evidence="3" id="KW-0143">Chaperone</keyword>
<proteinExistence type="inferred from homology"/>
<keyword evidence="7" id="KW-1185">Reference proteome</keyword>
<dbReference type="Proteomes" id="UP001487740">
    <property type="component" value="Unassembled WGS sequence"/>
</dbReference>
<dbReference type="GO" id="GO:0034553">
    <property type="term" value="P:mitochondrial respiratory chain complex II assembly"/>
    <property type="evidence" value="ECO:0007669"/>
    <property type="project" value="InterPro"/>
</dbReference>
<reference evidence="6 7" key="1">
    <citation type="submission" date="2023-03" db="EMBL/GenBank/DDBJ databases">
        <title>High-quality genome of Scylla paramamosain provides insights in environmental adaptation.</title>
        <authorList>
            <person name="Zhang L."/>
        </authorList>
    </citation>
    <scope>NUCLEOTIDE SEQUENCE [LARGE SCALE GENOMIC DNA]</scope>
    <source>
        <strain evidence="6">LZ_2023a</strain>
        <tissue evidence="6">Muscle</tissue>
    </source>
</reference>
<comment type="subcellular location">
    <subcellularLocation>
        <location evidence="1">Mitochondrion matrix</location>
    </subcellularLocation>
</comment>
<comment type="similarity">
    <text evidence="4">Belongs to the complex I LYR family. SDHAF1 subfamily.</text>
</comment>
<dbReference type="InterPro" id="IPR052687">
    <property type="entry name" value="SDHAF1"/>
</dbReference>
<gene>
    <name evidence="6" type="ORF">O3P69_001436</name>
</gene>
<dbReference type="GO" id="GO:0005759">
    <property type="term" value="C:mitochondrial matrix"/>
    <property type="evidence" value="ECO:0007669"/>
    <property type="project" value="UniProtKB-SubCell"/>
</dbReference>
<comment type="caution">
    <text evidence="6">The sequence shown here is derived from an EMBL/GenBank/DDBJ whole genome shotgun (WGS) entry which is preliminary data.</text>
</comment>
<evidence type="ECO:0000256" key="2">
    <source>
        <dbReference type="ARBA" id="ARBA00023128"/>
    </source>
</evidence>
<dbReference type="InterPro" id="IPR045295">
    <property type="entry name" value="Complex1_LYR_SDHAF1_LYRM8"/>
</dbReference>
<organism evidence="6 7">
    <name type="scientific">Scylla paramamosain</name>
    <name type="common">Mud crab</name>
    <dbReference type="NCBI Taxonomy" id="85552"/>
    <lineage>
        <taxon>Eukaryota</taxon>
        <taxon>Metazoa</taxon>
        <taxon>Ecdysozoa</taxon>
        <taxon>Arthropoda</taxon>
        <taxon>Crustacea</taxon>
        <taxon>Multicrustacea</taxon>
        <taxon>Malacostraca</taxon>
        <taxon>Eumalacostraca</taxon>
        <taxon>Eucarida</taxon>
        <taxon>Decapoda</taxon>
        <taxon>Pleocyemata</taxon>
        <taxon>Brachyura</taxon>
        <taxon>Eubrachyura</taxon>
        <taxon>Portunoidea</taxon>
        <taxon>Portunidae</taxon>
        <taxon>Portuninae</taxon>
        <taxon>Scylla</taxon>
    </lineage>
</organism>
<dbReference type="EMBL" id="JARAKH010000003">
    <property type="protein sequence ID" value="KAK8404839.1"/>
    <property type="molecule type" value="Genomic_DNA"/>
</dbReference>
<dbReference type="PANTHER" id="PTHR47046:SF1">
    <property type="entry name" value="SUCCINATE DEHYDROGENASE ASSEMBLY FACTOR 1, MITOCHONDRIAL"/>
    <property type="match status" value="1"/>
</dbReference>
<dbReference type="CDD" id="cd20268">
    <property type="entry name" value="Complex1_LYR_SDHAF1_LYRM8"/>
    <property type="match status" value="1"/>
</dbReference>
<dbReference type="AlphaFoldDB" id="A0AAW0UXK8"/>
<evidence type="ECO:0000313" key="6">
    <source>
        <dbReference type="EMBL" id="KAK8404839.1"/>
    </source>
</evidence>
<protein>
    <recommendedName>
        <fullName evidence="5">Complex 1 LYR protein domain-containing protein</fullName>
    </recommendedName>
</protein>
<evidence type="ECO:0000313" key="7">
    <source>
        <dbReference type="Proteomes" id="UP001487740"/>
    </source>
</evidence>
<feature type="domain" description="Complex 1 LYR protein" evidence="5">
    <location>
        <begin position="42"/>
        <end position="95"/>
    </location>
</feature>
<evidence type="ECO:0000256" key="3">
    <source>
        <dbReference type="ARBA" id="ARBA00023186"/>
    </source>
</evidence>
<dbReference type="InterPro" id="IPR008011">
    <property type="entry name" value="Complex1_LYR_dom"/>
</dbReference>
<sequence length="109" mass="12746">MKELYVTTQNREPSATAALSASVSQNGTELVKMARHSKIQLEVLRLYKQCLRAAEKKPGFYDNVQYEFRKNATIPKTEILRVEHLLRQGWRKLKMMQDPFVNSMGRFQK</sequence>
<dbReference type="Pfam" id="PF05347">
    <property type="entry name" value="Complex1_LYR"/>
    <property type="match status" value="1"/>
</dbReference>
<dbReference type="PANTHER" id="PTHR47046">
    <property type="entry name" value="SUCCINATE DEHYDROGENASE ASSEMBLY FACTOR 1, MITOCHONDRIAL"/>
    <property type="match status" value="1"/>
</dbReference>
<evidence type="ECO:0000256" key="4">
    <source>
        <dbReference type="ARBA" id="ARBA00025715"/>
    </source>
</evidence>
<name>A0AAW0UXK8_SCYPA</name>
<evidence type="ECO:0000259" key="5">
    <source>
        <dbReference type="Pfam" id="PF05347"/>
    </source>
</evidence>
<keyword evidence="2" id="KW-0496">Mitochondrion</keyword>